<feature type="transmembrane region" description="Helical" evidence="1">
    <location>
        <begin position="76"/>
        <end position="92"/>
    </location>
</feature>
<evidence type="ECO:0000256" key="1">
    <source>
        <dbReference type="SAM" id="Phobius"/>
    </source>
</evidence>
<dbReference type="InterPro" id="IPR009305">
    <property type="entry name" value="Mpo1-like"/>
</dbReference>
<dbReference type="Pfam" id="PF06127">
    <property type="entry name" value="Mpo1-like"/>
    <property type="match status" value="1"/>
</dbReference>
<feature type="transmembrane region" description="Helical" evidence="1">
    <location>
        <begin position="153"/>
        <end position="171"/>
    </location>
</feature>
<feature type="transmembrane region" description="Helical" evidence="1">
    <location>
        <begin position="123"/>
        <end position="141"/>
    </location>
</feature>
<name>A0ABP7UMD8_9BACT</name>
<sequence>MQGQAELSDCGRKARATLLLNVMAPLASLLSEYGESHQNPTNKLVHWVCVPLIMFSLIGLLWSIPVPVAIQQISPWLNWGTLVMVLALVYYVRLSGRLALGMVLVWVAMALALRLVAGAAVLPLWGICLIIFALAWVGQFWGHKVEGKKPSFLKDLQFLLIGPLWLLHFVYRRLGWGY</sequence>
<accession>A0ABP7UMD8</accession>
<evidence type="ECO:0000313" key="3">
    <source>
        <dbReference type="Proteomes" id="UP001501469"/>
    </source>
</evidence>
<dbReference type="EMBL" id="BAABDK010000029">
    <property type="protein sequence ID" value="GAA4047491.1"/>
    <property type="molecule type" value="Genomic_DNA"/>
</dbReference>
<feature type="transmembrane region" description="Helical" evidence="1">
    <location>
        <begin position="44"/>
        <end position="64"/>
    </location>
</feature>
<reference evidence="3" key="1">
    <citation type="journal article" date="2019" name="Int. J. Syst. Evol. Microbiol.">
        <title>The Global Catalogue of Microorganisms (GCM) 10K type strain sequencing project: providing services to taxonomists for standard genome sequencing and annotation.</title>
        <authorList>
            <consortium name="The Broad Institute Genomics Platform"/>
            <consortium name="The Broad Institute Genome Sequencing Center for Infectious Disease"/>
            <person name="Wu L."/>
            <person name="Ma J."/>
        </authorList>
    </citation>
    <scope>NUCLEOTIDE SEQUENCE [LARGE SCALE GENOMIC DNA]</scope>
    <source>
        <strain evidence="3">JCM 17225</strain>
    </source>
</reference>
<keyword evidence="3" id="KW-1185">Reference proteome</keyword>
<keyword evidence="1" id="KW-0812">Transmembrane</keyword>
<comment type="caution">
    <text evidence="2">The sequence shown here is derived from an EMBL/GenBank/DDBJ whole genome shotgun (WGS) entry which is preliminary data.</text>
</comment>
<keyword evidence="1" id="KW-0472">Membrane</keyword>
<dbReference type="Proteomes" id="UP001501469">
    <property type="component" value="Unassembled WGS sequence"/>
</dbReference>
<protein>
    <submittedName>
        <fullName evidence="2">DUF962 domain-containing protein</fullName>
    </submittedName>
</protein>
<keyword evidence="1" id="KW-1133">Transmembrane helix</keyword>
<dbReference type="PANTHER" id="PTHR28026">
    <property type="entry name" value="DUF962 DOMAIN PROTEIN (AFU_ORTHOLOGUE AFUA_8G05310)"/>
    <property type="match status" value="1"/>
</dbReference>
<evidence type="ECO:0000313" key="2">
    <source>
        <dbReference type="EMBL" id="GAA4047491.1"/>
    </source>
</evidence>
<proteinExistence type="predicted"/>
<organism evidence="2 3">
    <name type="scientific">Hymenobacter glaciei</name>
    <dbReference type="NCBI Taxonomy" id="877209"/>
    <lineage>
        <taxon>Bacteria</taxon>
        <taxon>Pseudomonadati</taxon>
        <taxon>Bacteroidota</taxon>
        <taxon>Cytophagia</taxon>
        <taxon>Cytophagales</taxon>
        <taxon>Hymenobacteraceae</taxon>
        <taxon>Hymenobacter</taxon>
    </lineage>
</organism>
<gene>
    <name evidence="2" type="ORF">GCM10022409_37200</name>
</gene>
<dbReference type="PANTHER" id="PTHR28026:SF9">
    <property type="entry name" value="2-HYDROXY-PALMITIC ACID DIOXYGENASE MPO1"/>
    <property type="match status" value="1"/>
</dbReference>